<evidence type="ECO:0008006" key="3">
    <source>
        <dbReference type="Google" id="ProtNLM"/>
    </source>
</evidence>
<gene>
    <name evidence="1" type="ORF">TWF694_005411</name>
</gene>
<sequence>MGRRKARGPCWGLCDCFGFLFRKKPVGGEKLLDHPEIIACILSFLPEKDLLTKIKLVHPVFHDIATTSNHPVVQWKTWTWQQPTIPALLSAVNPYTPNIGWEYAYEPHRPSREISALLLPVINKLWLRMCDDVKRAHDELGFKPGKEKDYTPLLDNGNYSGLDDLVGDPPHDVEWYIEKQLLRDMPHSISHMQVTRPALTEPVNITMRCFRCCTRTCSYTVSFSSPPDGLRMKDFVTMLVHGMFDWDHGACSQCLWNHNSIHCAVAMEVNGIVDEIGEGRVFYDHVGGRKVGEEGRGNFNIMSLSLYAEGGGKTWGRGGEFQSKSM</sequence>
<name>A0AAV9WT02_9PEZI</name>
<accession>A0AAV9WT02</accession>
<comment type="caution">
    <text evidence="1">The sequence shown here is derived from an EMBL/GenBank/DDBJ whole genome shotgun (WGS) entry which is preliminary data.</text>
</comment>
<dbReference type="AlphaFoldDB" id="A0AAV9WT02"/>
<keyword evidence="2" id="KW-1185">Reference proteome</keyword>
<dbReference type="EMBL" id="JAVHJO010000017">
    <property type="protein sequence ID" value="KAK6525265.1"/>
    <property type="molecule type" value="Genomic_DNA"/>
</dbReference>
<organism evidence="1 2">
    <name type="scientific">Orbilia ellipsospora</name>
    <dbReference type="NCBI Taxonomy" id="2528407"/>
    <lineage>
        <taxon>Eukaryota</taxon>
        <taxon>Fungi</taxon>
        <taxon>Dikarya</taxon>
        <taxon>Ascomycota</taxon>
        <taxon>Pezizomycotina</taxon>
        <taxon>Orbiliomycetes</taxon>
        <taxon>Orbiliales</taxon>
        <taxon>Orbiliaceae</taxon>
        <taxon>Orbilia</taxon>
    </lineage>
</organism>
<reference evidence="1 2" key="1">
    <citation type="submission" date="2019-10" db="EMBL/GenBank/DDBJ databases">
        <authorList>
            <person name="Palmer J.M."/>
        </authorList>
    </citation>
    <scope>NUCLEOTIDE SEQUENCE [LARGE SCALE GENOMIC DNA]</scope>
    <source>
        <strain evidence="1 2">TWF694</strain>
    </source>
</reference>
<evidence type="ECO:0000313" key="2">
    <source>
        <dbReference type="Proteomes" id="UP001365542"/>
    </source>
</evidence>
<dbReference type="Proteomes" id="UP001365542">
    <property type="component" value="Unassembled WGS sequence"/>
</dbReference>
<proteinExistence type="predicted"/>
<protein>
    <recommendedName>
        <fullName evidence="3">F-box domain-containing protein</fullName>
    </recommendedName>
</protein>
<evidence type="ECO:0000313" key="1">
    <source>
        <dbReference type="EMBL" id="KAK6525265.1"/>
    </source>
</evidence>